<gene>
    <name evidence="1" type="ORF">BBM1128_02220</name>
</gene>
<evidence type="ECO:0000313" key="2">
    <source>
        <dbReference type="Proteomes" id="UP000037193"/>
    </source>
</evidence>
<dbReference type="AlphaFoldDB" id="A0A0L7B672"/>
<evidence type="ECO:0000313" key="1">
    <source>
        <dbReference type="EMBL" id="KOA43001.1"/>
    </source>
</evidence>
<proteinExistence type="predicted"/>
<organism evidence="1 2">
    <name type="scientific">Bifidobacterium breve MCC 1128</name>
    <dbReference type="NCBI Taxonomy" id="1365965"/>
    <lineage>
        <taxon>Bacteria</taxon>
        <taxon>Bacillati</taxon>
        <taxon>Actinomycetota</taxon>
        <taxon>Actinomycetes</taxon>
        <taxon>Bifidobacteriales</taxon>
        <taxon>Bifidobacteriaceae</taxon>
        <taxon>Bifidobacterium</taxon>
    </lineage>
</organism>
<dbReference type="PATRIC" id="fig|1365965.3.peg.450"/>
<accession>A0A0L7B672</accession>
<protein>
    <submittedName>
        <fullName evidence="1">Uncharacterized protein</fullName>
    </submittedName>
</protein>
<comment type="caution">
    <text evidence="1">The sequence shown here is derived from an EMBL/GenBank/DDBJ whole genome shotgun (WGS) entry which is preliminary data.</text>
</comment>
<dbReference type="RefSeq" id="WP_012577818.1">
    <property type="nucleotide sequence ID" value="NZ_AVQD01000003.1"/>
</dbReference>
<dbReference type="EMBL" id="AVQD01000003">
    <property type="protein sequence ID" value="KOA43001.1"/>
    <property type="molecule type" value="Genomic_DNA"/>
</dbReference>
<dbReference type="Proteomes" id="UP000037193">
    <property type="component" value="Unassembled WGS sequence"/>
</dbReference>
<name>A0A0L7B672_BIFBR</name>
<reference evidence="1 2" key="1">
    <citation type="journal article" date="2015" name="Int J Genomics">
        <title>Comparative Genomics Revealed Genetic Diversity and Species/Strain-Level Differences in Carbohydrate Metabolism of Three Probiotic Bifidobacterial Species.</title>
        <authorList>
            <person name="Odamaki T."/>
            <person name="Horigome A."/>
            <person name="Sugahara H."/>
            <person name="Hashikura N."/>
            <person name="Minami J."/>
            <person name="Xiao J.Z."/>
            <person name="Abe F."/>
        </authorList>
    </citation>
    <scope>NUCLEOTIDE SEQUENCE [LARGE SCALE GENOMIC DNA]</scope>
    <source>
        <strain evidence="1 2">MCC 1128</strain>
    </source>
</reference>
<sequence>MLSQNRNLSQKLVVEERRTREYFTGNVTEDGLINAEIDTDYGARPLTPSQARFVAKALEDLADCADEKNEE</sequence>